<gene>
    <name evidence="2" type="ORF">HK26_11165</name>
</gene>
<dbReference type="InterPro" id="IPR051599">
    <property type="entry name" value="Cell_Envelope_Assoc"/>
</dbReference>
<dbReference type="Pfam" id="PF02698">
    <property type="entry name" value="DUF218"/>
    <property type="match status" value="1"/>
</dbReference>
<dbReference type="EMBL" id="JOPJ01000006">
    <property type="protein sequence ID" value="OUJ13460.1"/>
    <property type="molecule type" value="Genomic_DNA"/>
</dbReference>
<reference evidence="3" key="1">
    <citation type="submission" date="2014-06" db="EMBL/GenBank/DDBJ databases">
        <authorList>
            <person name="Winans N.J."/>
            <person name="Newell P.D."/>
            <person name="Douglas A.E."/>
        </authorList>
    </citation>
    <scope>NUCLEOTIDE SEQUENCE [LARGE SCALE GENOMIC DNA]</scope>
</reference>
<comment type="caution">
    <text evidence="2">The sequence shown here is derived from an EMBL/GenBank/DDBJ whole genome shotgun (WGS) entry which is preliminary data.</text>
</comment>
<keyword evidence="3" id="KW-1185">Reference proteome</keyword>
<dbReference type="GO" id="GO:0005886">
    <property type="term" value="C:plasma membrane"/>
    <property type="evidence" value="ECO:0007669"/>
    <property type="project" value="TreeGrafter"/>
</dbReference>
<dbReference type="RefSeq" id="WP_086638645.1">
    <property type="nucleotide sequence ID" value="NZ_JOPJ01000006.1"/>
</dbReference>
<dbReference type="AlphaFoldDB" id="A0A252BWY1"/>
<dbReference type="PANTHER" id="PTHR30336:SF20">
    <property type="entry name" value="DUF218 DOMAIN-CONTAINING PROTEIN"/>
    <property type="match status" value="1"/>
</dbReference>
<name>A0A252BWY1_9PROT</name>
<evidence type="ECO:0000313" key="3">
    <source>
        <dbReference type="Proteomes" id="UP000194931"/>
    </source>
</evidence>
<proteinExistence type="predicted"/>
<dbReference type="InterPro" id="IPR003848">
    <property type="entry name" value="DUF218"/>
</dbReference>
<dbReference type="Gene3D" id="3.40.50.620">
    <property type="entry name" value="HUPs"/>
    <property type="match status" value="1"/>
</dbReference>
<dbReference type="STRING" id="1236501.GCA_000613865_03449"/>
<sequence>MQAKNPEPVIIFGAALRPDGQPTPALHARIHSALAYGAKRQVTYIVTGGVPQSGLTEAAVMARLLHSAGVPEWQIVAENSATDTFDSIVLCSAILKRLGIARNTPVAMVTSPYHVPRCFLLLRLAGWRAHVIPFIQHTQRPMSLRTKLHRIAHETLAIPWDALLVLVWRIVPR</sequence>
<dbReference type="InterPro" id="IPR014729">
    <property type="entry name" value="Rossmann-like_a/b/a_fold"/>
</dbReference>
<accession>A0A252BWY1</accession>
<protein>
    <recommendedName>
        <fullName evidence="1">DUF218 domain-containing protein</fullName>
    </recommendedName>
</protein>
<evidence type="ECO:0000313" key="2">
    <source>
        <dbReference type="EMBL" id="OUJ13460.1"/>
    </source>
</evidence>
<evidence type="ECO:0000259" key="1">
    <source>
        <dbReference type="Pfam" id="PF02698"/>
    </source>
</evidence>
<dbReference type="CDD" id="cd06259">
    <property type="entry name" value="YdcF-like"/>
    <property type="match status" value="1"/>
</dbReference>
<dbReference type="OrthoDB" id="7269512at2"/>
<dbReference type="Proteomes" id="UP000194931">
    <property type="component" value="Unassembled WGS sequence"/>
</dbReference>
<feature type="domain" description="DUF218" evidence="1">
    <location>
        <begin position="9"/>
        <end position="156"/>
    </location>
</feature>
<dbReference type="PANTHER" id="PTHR30336">
    <property type="entry name" value="INNER MEMBRANE PROTEIN, PROBABLE PERMEASE"/>
    <property type="match status" value="1"/>
</dbReference>
<organism evidence="2 3">
    <name type="scientific">Acetobacter okinawensis</name>
    <dbReference type="NCBI Taxonomy" id="1076594"/>
    <lineage>
        <taxon>Bacteria</taxon>
        <taxon>Pseudomonadati</taxon>
        <taxon>Pseudomonadota</taxon>
        <taxon>Alphaproteobacteria</taxon>
        <taxon>Acetobacterales</taxon>
        <taxon>Acetobacteraceae</taxon>
        <taxon>Acetobacter</taxon>
    </lineage>
</organism>
<dbReference type="eggNOG" id="COG1434">
    <property type="taxonomic scope" value="Bacteria"/>
</dbReference>